<comment type="caution">
    <text evidence="2">The sequence shown here is derived from an EMBL/GenBank/DDBJ whole genome shotgun (WGS) entry which is preliminary data.</text>
</comment>
<feature type="compositionally biased region" description="Basic and acidic residues" evidence="1">
    <location>
        <begin position="259"/>
        <end position="269"/>
    </location>
</feature>
<evidence type="ECO:0000313" key="2">
    <source>
        <dbReference type="EMBL" id="KAK7195499.1"/>
    </source>
</evidence>
<feature type="region of interest" description="Disordered" evidence="1">
    <location>
        <begin position="125"/>
        <end position="269"/>
    </location>
</feature>
<dbReference type="EMBL" id="JAECZO010000055">
    <property type="protein sequence ID" value="KAK7195499.1"/>
    <property type="molecule type" value="Genomic_DNA"/>
</dbReference>
<evidence type="ECO:0000256" key="1">
    <source>
        <dbReference type="SAM" id="MobiDB-lite"/>
    </source>
</evidence>
<proteinExistence type="predicted"/>
<name>A0AAW0EQ39_9TRYP</name>
<feature type="compositionally biased region" description="Polar residues" evidence="1">
    <location>
        <begin position="194"/>
        <end position="223"/>
    </location>
</feature>
<feature type="compositionally biased region" description="Low complexity" evidence="1">
    <location>
        <begin position="142"/>
        <end position="151"/>
    </location>
</feature>
<protein>
    <submittedName>
        <fullName evidence="2">Uncharacterized protein</fullName>
    </submittedName>
</protein>
<accession>A0AAW0EQ39</accession>
<organism evidence="2 3">
    <name type="scientific">Novymonas esmeraldas</name>
    <dbReference type="NCBI Taxonomy" id="1808958"/>
    <lineage>
        <taxon>Eukaryota</taxon>
        <taxon>Discoba</taxon>
        <taxon>Euglenozoa</taxon>
        <taxon>Kinetoplastea</taxon>
        <taxon>Metakinetoplastina</taxon>
        <taxon>Trypanosomatida</taxon>
        <taxon>Trypanosomatidae</taxon>
        <taxon>Novymonas</taxon>
    </lineage>
</organism>
<dbReference type="Proteomes" id="UP001430356">
    <property type="component" value="Unassembled WGS sequence"/>
</dbReference>
<gene>
    <name evidence="2" type="ORF">NESM_000477500</name>
</gene>
<feature type="compositionally biased region" description="Low complexity" evidence="1">
    <location>
        <begin position="231"/>
        <end position="240"/>
    </location>
</feature>
<feature type="compositionally biased region" description="Low complexity" evidence="1">
    <location>
        <begin position="164"/>
        <end position="176"/>
    </location>
</feature>
<feature type="region of interest" description="Disordered" evidence="1">
    <location>
        <begin position="55"/>
        <end position="79"/>
    </location>
</feature>
<keyword evidence="3" id="KW-1185">Reference proteome</keyword>
<sequence length="269" mass="27770">MRRLIPSAAHGVLTDEAYEQCLRHYATCASSTRGWTTGGDVALRLVWDSEARVAPQSPPLASSSAAHGDPALPPATPRYRDKFVTLPSASSPTSLSSAAGVAAAAVDPVAPPVVGEGKATEYTLISDEDDDEPEGNCVGTPSLSSSPSVSQRSRRGGAPVFGKPRAVSSSPAPARSGRGRGGVSRCISPAPHPSQRQSTGSSVVIVSQPTRKTTERGGTNTAVAPQRRLSKSAPSSSSSSRGGDPDVDGGHTAGTKRQRSMEEFLYHAE</sequence>
<dbReference type="AlphaFoldDB" id="A0AAW0EQ39"/>
<reference evidence="2 3" key="1">
    <citation type="journal article" date="2021" name="MBio">
        <title>A New Model Trypanosomatid, Novymonas esmeraldas: Genomic Perception of Its 'Candidatus Pandoraea novymonadis' Endosymbiont.</title>
        <authorList>
            <person name="Zakharova A."/>
            <person name="Saura A."/>
            <person name="Butenko A."/>
            <person name="Podesvova L."/>
            <person name="Warmusova S."/>
            <person name="Kostygov A.Y."/>
            <person name="Nenarokova A."/>
            <person name="Lukes J."/>
            <person name="Opperdoes F.R."/>
            <person name="Yurchenko V."/>
        </authorList>
    </citation>
    <scope>NUCLEOTIDE SEQUENCE [LARGE SCALE GENOMIC DNA]</scope>
    <source>
        <strain evidence="2 3">E262AT.01</strain>
    </source>
</reference>
<evidence type="ECO:0000313" key="3">
    <source>
        <dbReference type="Proteomes" id="UP001430356"/>
    </source>
</evidence>